<dbReference type="AlphaFoldDB" id="A0A7W7PAF5"/>
<comment type="caution">
    <text evidence="2">The sequence shown here is derived from an EMBL/GenBank/DDBJ whole genome shotgun (WGS) entry which is preliminary data.</text>
</comment>
<evidence type="ECO:0000259" key="1">
    <source>
        <dbReference type="Pfam" id="PF21948"/>
    </source>
</evidence>
<dbReference type="Gene3D" id="3.30.930.10">
    <property type="entry name" value="Bira Bifunctional Protein, Domain 2"/>
    <property type="match status" value="1"/>
</dbReference>
<dbReference type="InterPro" id="IPR004143">
    <property type="entry name" value="BPL_LPL_catalytic"/>
</dbReference>
<reference evidence="2 3" key="1">
    <citation type="submission" date="2020-08" db="EMBL/GenBank/DDBJ databases">
        <title>Sequencing the genomes of 1000 actinobacteria strains.</title>
        <authorList>
            <person name="Klenk H.-P."/>
        </authorList>
    </citation>
    <scope>NUCLEOTIDE SEQUENCE [LARGE SCALE GENOMIC DNA]</scope>
    <source>
        <strain evidence="2 3">DSM 19079</strain>
    </source>
</reference>
<name>A0A7W7PAF5_9MICC</name>
<dbReference type="Pfam" id="PF21948">
    <property type="entry name" value="LplA-B_cat"/>
    <property type="match status" value="1"/>
</dbReference>
<keyword evidence="3" id="KW-1185">Reference proteome</keyword>
<dbReference type="GO" id="GO:0016874">
    <property type="term" value="F:ligase activity"/>
    <property type="evidence" value="ECO:0007669"/>
    <property type="project" value="UniProtKB-KW"/>
</dbReference>
<accession>A0A7W7PAF5</accession>
<keyword evidence="2" id="KW-0436">Ligase</keyword>
<evidence type="ECO:0000313" key="2">
    <source>
        <dbReference type="EMBL" id="MBB4882799.1"/>
    </source>
</evidence>
<feature type="domain" description="BPL/LPL catalytic" evidence="1">
    <location>
        <begin position="52"/>
        <end position="196"/>
    </location>
</feature>
<gene>
    <name evidence="2" type="ORF">BJ976_001150</name>
</gene>
<protein>
    <submittedName>
        <fullName evidence="2">Lipoate-protein ligase A</fullName>
    </submittedName>
</protein>
<dbReference type="Proteomes" id="UP000560081">
    <property type="component" value="Unassembled WGS sequence"/>
</dbReference>
<proteinExistence type="predicted"/>
<dbReference type="InterPro" id="IPR045864">
    <property type="entry name" value="aa-tRNA-synth_II/BPL/LPL"/>
</dbReference>
<organism evidence="2 3">
    <name type="scientific">Micrococcus flavus</name>
    <dbReference type="NCBI Taxonomy" id="384602"/>
    <lineage>
        <taxon>Bacteria</taxon>
        <taxon>Bacillati</taxon>
        <taxon>Actinomycetota</taxon>
        <taxon>Actinomycetes</taxon>
        <taxon>Micrococcales</taxon>
        <taxon>Micrococcaceae</taxon>
        <taxon>Micrococcus</taxon>
    </lineage>
</organism>
<dbReference type="SUPFAM" id="SSF55681">
    <property type="entry name" value="Class II aaRS and biotin synthetases"/>
    <property type="match status" value="1"/>
</dbReference>
<sequence length="269" mass="27907">MSAGATTSAGPAEAPADDGEVLRWAEQPASFGAAEDLEWASTELGAYRAAAAAGEPREDLIRVYVPRPTVAFGQRDARLPGFEAAAQACRDHGFVPAVRRAGGRAAAYHPGCVVVDHLALQDDAALTQQARFAEFAELFVAAFARAGVASSIGKIPREYCPGEYSIQGPAPAHPVKLAGAAQRVVKGAFLFSTHVVVADPAPLRAVLTDVYRLLELEMDPRTVGAATDVAPGVDVPGFVAALKTEYAGWAGSRGLTLTEAPLPPHAAAA</sequence>
<dbReference type="EMBL" id="JACHMC010000001">
    <property type="protein sequence ID" value="MBB4882799.1"/>
    <property type="molecule type" value="Genomic_DNA"/>
</dbReference>
<evidence type="ECO:0000313" key="3">
    <source>
        <dbReference type="Proteomes" id="UP000560081"/>
    </source>
</evidence>